<reference evidence="1 2" key="1">
    <citation type="submission" date="2020-01" db="EMBL/GenBank/DDBJ databases">
        <title>Insect and environment-associated Actinomycetes.</title>
        <authorList>
            <person name="Currrie C."/>
            <person name="Chevrette M."/>
            <person name="Carlson C."/>
            <person name="Stubbendieck R."/>
            <person name="Wendt-Pienkowski E."/>
        </authorList>
    </citation>
    <scope>NUCLEOTIDE SEQUENCE [LARGE SCALE GENOMIC DNA]</scope>
    <source>
        <strain evidence="1 2">SID8386</strain>
    </source>
</reference>
<gene>
    <name evidence="1" type="ORF">G3I59_36680</name>
</gene>
<sequence>MNVKMYSTGTIAGADVAQYSAGMILSTIEFPDPGYAYQLSFFGQVWVAPGSSTGVDVTIKDGTSLAGKILSGITSIDGGMVGNQGGRIPRPVSGTSPTLTGGRSVSLAIAKWKGGNLDGWQHGNEQFTRVTAFLTAA</sequence>
<comment type="caution">
    <text evidence="1">The sequence shown here is derived from an EMBL/GenBank/DDBJ whole genome shotgun (WGS) entry which is preliminary data.</text>
</comment>
<dbReference type="RefSeq" id="WP_067594323.1">
    <property type="nucleotide sequence ID" value="NZ_JAAGNC010000188.1"/>
</dbReference>
<evidence type="ECO:0008006" key="3">
    <source>
        <dbReference type="Google" id="ProtNLM"/>
    </source>
</evidence>
<dbReference type="Proteomes" id="UP000470404">
    <property type="component" value="Unassembled WGS sequence"/>
</dbReference>
<dbReference type="EMBL" id="JAAGNC010000188">
    <property type="protein sequence ID" value="NEC60988.1"/>
    <property type="molecule type" value="Genomic_DNA"/>
</dbReference>
<proteinExistence type="predicted"/>
<evidence type="ECO:0000313" key="1">
    <source>
        <dbReference type="EMBL" id="NEC60988.1"/>
    </source>
</evidence>
<organism evidence="1 2">
    <name type="scientific">Amycolatopsis rubida</name>
    <dbReference type="NCBI Taxonomy" id="112413"/>
    <lineage>
        <taxon>Bacteria</taxon>
        <taxon>Bacillati</taxon>
        <taxon>Actinomycetota</taxon>
        <taxon>Actinomycetes</taxon>
        <taxon>Pseudonocardiales</taxon>
        <taxon>Pseudonocardiaceae</taxon>
        <taxon>Amycolatopsis</taxon>
    </lineage>
</organism>
<accession>A0ABX0C7V3</accession>
<keyword evidence="2" id="KW-1185">Reference proteome</keyword>
<evidence type="ECO:0000313" key="2">
    <source>
        <dbReference type="Proteomes" id="UP000470404"/>
    </source>
</evidence>
<protein>
    <recommendedName>
        <fullName evidence="3">Minor tail protein</fullName>
    </recommendedName>
</protein>
<name>A0ABX0C7V3_9PSEU</name>